<evidence type="ECO:0000256" key="7">
    <source>
        <dbReference type="ARBA" id="ARBA00022989"/>
    </source>
</evidence>
<feature type="transmembrane region" description="Helical" evidence="9">
    <location>
        <begin position="152"/>
        <end position="173"/>
    </location>
</feature>
<dbReference type="CDD" id="cd06261">
    <property type="entry name" value="TM_PBP2"/>
    <property type="match status" value="1"/>
</dbReference>
<evidence type="ECO:0000256" key="3">
    <source>
        <dbReference type="ARBA" id="ARBA00022448"/>
    </source>
</evidence>
<dbReference type="SUPFAM" id="SSF161098">
    <property type="entry name" value="MetI-like"/>
    <property type="match status" value="1"/>
</dbReference>
<gene>
    <name evidence="11" type="ORF">C1O66_05805</name>
</gene>
<proteinExistence type="inferred from homology"/>
<accession>A0A2N8KUJ6</accession>
<keyword evidence="4" id="KW-1003">Cell membrane</keyword>
<dbReference type="PANTHER" id="PTHR30133">
    <property type="entry name" value="CATIONIC AMINO ACID TRANSPORTER, MEMBRANE COMPONENT"/>
    <property type="match status" value="1"/>
</dbReference>
<evidence type="ECO:0000313" key="12">
    <source>
        <dbReference type="Proteomes" id="UP000235916"/>
    </source>
</evidence>
<keyword evidence="6 9" id="KW-0812">Transmembrane</keyword>
<evidence type="ECO:0000256" key="8">
    <source>
        <dbReference type="ARBA" id="ARBA00023136"/>
    </source>
</evidence>
<evidence type="ECO:0000256" key="1">
    <source>
        <dbReference type="ARBA" id="ARBA00004429"/>
    </source>
</evidence>
<sequence length="230" mass="25026">MFLHGFLNSLLEGAGVTLSVALASLAMAMALGLLGAIAKLSKFRFARGLAYLYTTLIRGVPDLVLMLLIFYGGQVAVNEIALRLGHEEYIDINPYVAGVLTIGFIFGAYLTEAFRGAFLAVPPGQREAGLAYGLSGWQIAWRITLPQMFRHALPGLSNNWLVLIKSTAIVSVIGLSDLMTRGQQAAGSTREPFVFYLAVALIYLSFTSLSELIFSWLEKRFSIGVRKGTL</sequence>
<reference evidence="11 12" key="1">
    <citation type="submission" date="2018-01" db="EMBL/GenBank/DDBJ databases">
        <title>Draft genome sequence of Paucibacter aquatile CR182 isolated from freshwater of the Nakdong River.</title>
        <authorList>
            <person name="Choi A."/>
            <person name="Chung E.J."/>
        </authorList>
    </citation>
    <scope>NUCLEOTIDE SEQUENCE [LARGE SCALE GENOMIC DNA]</scope>
    <source>
        <strain evidence="11 12">CR182</strain>
    </source>
</reference>
<evidence type="ECO:0000259" key="10">
    <source>
        <dbReference type="PROSITE" id="PS50928"/>
    </source>
</evidence>
<comment type="similarity">
    <text evidence="2">Belongs to the binding-protein-dependent transport system permease family. HisMQ subfamily.</text>
</comment>
<dbReference type="GO" id="GO:0022857">
    <property type="term" value="F:transmembrane transporter activity"/>
    <property type="evidence" value="ECO:0007669"/>
    <property type="project" value="InterPro"/>
</dbReference>
<dbReference type="OrthoDB" id="7026155at2"/>
<dbReference type="Proteomes" id="UP000235916">
    <property type="component" value="Unassembled WGS sequence"/>
</dbReference>
<dbReference type="RefSeq" id="WP_102767017.1">
    <property type="nucleotide sequence ID" value="NZ_POSP01000003.1"/>
</dbReference>
<keyword evidence="3 9" id="KW-0813">Transport</keyword>
<feature type="transmembrane region" description="Helical" evidence="9">
    <location>
        <begin position="92"/>
        <end position="110"/>
    </location>
</feature>
<feature type="domain" description="ABC transmembrane type-1" evidence="10">
    <location>
        <begin position="14"/>
        <end position="214"/>
    </location>
</feature>
<protein>
    <submittedName>
        <fullName evidence="11">ABC transporter</fullName>
    </submittedName>
</protein>
<evidence type="ECO:0000313" key="11">
    <source>
        <dbReference type="EMBL" id="PND37100.1"/>
    </source>
</evidence>
<feature type="transmembrane region" description="Helical" evidence="9">
    <location>
        <begin position="50"/>
        <end position="72"/>
    </location>
</feature>
<dbReference type="GO" id="GO:0043190">
    <property type="term" value="C:ATP-binding cassette (ABC) transporter complex"/>
    <property type="evidence" value="ECO:0007669"/>
    <property type="project" value="InterPro"/>
</dbReference>
<evidence type="ECO:0000256" key="9">
    <source>
        <dbReference type="RuleBase" id="RU363032"/>
    </source>
</evidence>
<dbReference type="Pfam" id="PF00528">
    <property type="entry name" value="BPD_transp_1"/>
    <property type="match status" value="1"/>
</dbReference>
<dbReference type="NCBIfam" id="TIGR01726">
    <property type="entry name" value="HEQRo_perm_3TM"/>
    <property type="match status" value="1"/>
</dbReference>
<keyword evidence="8 9" id="KW-0472">Membrane</keyword>
<evidence type="ECO:0000256" key="2">
    <source>
        <dbReference type="ARBA" id="ARBA00010072"/>
    </source>
</evidence>
<feature type="transmembrane region" description="Helical" evidence="9">
    <location>
        <begin position="193"/>
        <end position="217"/>
    </location>
</feature>
<evidence type="ECO:0000256" key="4">
    <source>
        <dbReference type="ARBA" id="ARBA00022475"/>
    </source>
</evidence>
<comment type="caution">
    <text evidence="11">The sequence shown here is derived from an EMBL/GenBank/DDBJ whole genome shotgun (WGS) entry which is preliminary data.</text>
</comment>
<name>A0A2N8KUJ6_9BURK</name>
<dbReference type="AlphaFoldDB" id="A0A2N8KUJ6"/>
<feature type="transmembrane region" description="Helical" evidence="9">
    <location>
        <begin position="20"/>
        <end position="38"/>
    </location>
</feature>
<dbReference type="InterPro" id="IPR051613">
    <property type="entry name" value="ABC_transp_permease_HisMQ"/>
</dbReference>
<keyword evidence="5" id="KW-0997">Cell inner membrane</keyword>
<dbReference type="EMBL" id="POSP01000003">
    <property type="protein sequence ID" value="PND37100.1"/>
    <property type="molecule type" value="Genomic_DNA"/>
</dbReference>
<evidence type="ECO:0000256" key="6">
    <source>
        <dbReference type="ARBA" id="ARBA00022692"/>
    </source>
</evidence>
<dbReference type="InterPro" id="IPR010065">
    <property type="entry name" value="AA_ABC_transptr_permease_3TM"/>
</dbReference>
<organism evidence="11 12">
    <name type="scientific">Kinneretia aquatilis</name>
    <dbReference type="NCBI Taxonomy" id="2070761"/>
    <lineage>
        <taxon>Bacteria</taxon>
        <taxon>Pseudomonadati</taxon>
        <taxon>Pseudomonadota</taxon>
        <taxon>Betaproteobacteria</taxon>
        <taxon>Burkholderiales</taxon>
        <taxon>Sphaerotilaceae</taxon>
        <taxon>Roseateles</taxon>
    </lineage>
</organism>
<keyword evidence="7 9" id="KW-1133">Transmembrane helix</keyword>
<dbReference type="InterPro" id="IPR035906">
    <property type="entry name" value="MetI-like_sf"/>
</dbReference>
<dbReference type="Gene3D" id="1.10.3720.10">
    <property type="entry name" value="MetI-like"/>
    <property type="match status" value="1"/>
</dbReference>
<dbReference type="InterPro" id="IPR000515">
    <property type="entry name" value="MetI-like"/>
</dbReference>
<dbReference type="PROSITE" id="PS50928">
    <property type="entry name" value="ABC_TM1"/>
    <property type="match status" value="1"/>
</dbReference>
<comment type="subcellular location">
    <subcellularLocation>
        <location evidence="1">Cell inner membrane</location>
        <topology evidence="1">Multi-pass membrane protein</topology>
    </subcellularLocation>
    <subcellularLocation>
        <location evidence="9">Cell membrane</location>
        <topology evidence="9">Multi-pass membrane protein</topology>
    </subcellularLocation>
</comment>
<evidence type="ECO:0000256" key="5">
    <source>
        <dbReference type="ARBA" id="ARBA00022519"/>
    </source>
</evidence>
<keyword evidence="12" id="KW-1185">Reference proteome</keyword>